<feature type="transmembrane region" description="Helical" evidence="2">
    <location>
        <begin position="26"/>
        <end position="46"/>
    </location>
</feature>
<evidence type="ECO:0000313" key="4">
    <source>
        <dbReference type="Proteomes" id="UP001596504"/>
    </source>
</evidence>
<organism evidence="3 4">
    <name type="scientific">Saccharopolyspora griseoalba</name>
    <dbReference type="NCBI Taxonomy" id="1431848"/>
    <lineage>
        <taxon>Bacteria</taxon>
        <taxon>Bacillati</taxon>
        <taxon>Actinomycetota</taxon>
        <taxon>Actinomycetes</taxon>
        <taxon>Pseudonocardiales</taxon>
        <taxon>Pseudonocardiaceae</taxon>
        <taxon>Saccharopolyspora</taxon>
    </lineage>
</organism>
<protein>
    <submittedName>
        <fullName evidence="3">DUF4229 domain-containing protein</fullName>
    </submittedName>
</protein>
<sequence>MREQQETEAPKADTSGGAASSLAWDLTLYTLARFGMVAIVTALLMLAKVPALVALAVSVVVMMPLSLLVFRKLRHRVAAGLAERNAERSARREQLRAQLRGERAPDAG</sequence>
<dbReference type="InterPro" id="IPR025323">
    <property type="entry name" value="DUF4229"/>
</dbReference>
<feature type="region of interest" description="Disordered" evidence="1">
    <location>
        <begin position="88"/>
        <end position="108"/>
    </location>
</feature>
<dbReference type="Pfam" id="PF14012">
    <property type="entry name" value="DUF4229"/>
    <property type="match status" value="1"/>
</dbReference>
<keyword evidence="4" id="KW-1185">Reference proteome</keyword>
<dbReference type="Proteomes" id="UP001596504">
    <property type="component" value="Unassembled WGS sequence"/>
</dbReference>
<dbReference type="RefSeq" id="WP_380666659.1">
    <property type="nucleotide sequence ID" value="NZ_JBHTCJ010000004.1"/>
</dbReference>
<feature type="transmembrane region" description="Helical" evidence="2">
    <location>
        <begin position="52"/>
        <end position="70"/>
    </location>
</feature>
<comment type="caution">
    <text evidence="3">The sequence shown here is derived from an EMBL/GenBank/DDBJ whole genome shotgun (WGS) entry which is preliminary data.</text>
</comment>
<proteinExistence type="predicted"/>
<keyword evidence="2" id="KW-1133">Transmembrane helix</keyword>
<gene>
    <name evidence="3" type="ORF">ACFQRI_09300</name>
</gene>
<keyword evidence="2" id="KW-0472">Membrane</keyword>
<evidence type="ECO:0000313" key="3">
    <source>
        <dbReference type="EMBL" id="MFC7341608.1"/>
    </source>
</evidence>
<accession>A0ABW2LJS8</accession>
<name>A0ABW2LJS8_9PSEU</name>
<reference evidence="4" key="1">
    <citation type="journal article" date="2019" name="Int. J. Syst. Evol. Microbiol.">
        <title>The Global Catalogue of Microorganisms (GCM) 10K type strain sequencing project: providing services to taxonomists for standard genome sequencing and annotation.</title>
        <authorList>
            <consortium name="The Broad Institute Genomics Platform"/>
            <consortium name="The Broad Institute Genome Sequencing Center for Infectious Disease"/>
            <person name="Wu L."/>
            <person name="Ma J."/>
        </authorList>
    </citation>
    <scope>NUCLEOTIDE SEQUENCE [LARGE SCALE GENOMIC DNA]</scope>
    <source>
        <strain evidence="4">WLHS5</strain>
    </source>
</reference>
<keyword evidence="2" id="KW-0812">Transmembrane</keyword>
<evidence type="ECO:0000256" key="2">
    <source>
        <dbReference type="SAM" id="Phobius"/>
    </source>
</evidence>
<evidence type="ECO:0000256" key="1">
    <source>
        <dbReference type="SAM" id="MobiDB-lite"/>
    </source>
</evidence>
<dbReference type="EMBL" id="JBHTCJ010000004">
    <property type="protein sequence ID" value="MFC7341608.1"/>
    <property type="molecule type" value="Genomic_DNA"/>
</dbReference>